<protein>
    <submittedName>
        <fullName evidence="1">Uncharacterized protein</fullName>
    </submittedName>
</protein>
<keyword evidence="2" id="KW-1185">Reference proteome</keyword>
<organism evidence="1 2">
    <name type="scientific">Protopolystoma xenopodis</name>
    <dbReference type="NCBI Taxonomy" id="117903"/>
    <lineage>
        <taxon>Eukaryota</taxon>
        <taxon>Metazoa</taxon>
        <taxon>Spiralia</taxon>
        <taxon>Lophotrochozoa</taxon>
        <taxon>Platyhelminthes</taxon>
        <taxon>Monogenea</taxon>
        <taxon>Polyopisthocotylea</taxon>
        <taxon>Polystomatidea</taxon>
        <taxon>Polystomatidae</taxon>
        <taxon>Protopolystoma</taxon>
    </lineage>
</organism>
<dbReference type="EMBL" id="CAAALY010037333">
    <property type="protein sequence ID" value="VEL18506.1"/>
    <property type="molecule type" value="Genomic_DNA"/>
</dbReference>
<reference evidence="1" key="1">
    <citation type="submission" date="2018-11" db="EMBL/GenBank/DDBJ databases">
        <authorList>
            <consortium name="Pathogen Informatics"/>
        </authorList>
    </citation>
    <scope>NUCLEOTIDE SEQUENCE</scope>
</reference>
<name>A0A448WRN4_9PLAT</name>
<dbReference type="Proteomes" id="UP000784294">
    <property type="component" value="Unassembled WGS sequence"/>
</dbReference>
<sequence>MDFSAQVGTQVYASSRTPQNTNCQAVVMSTGPQCACVAKTLAGRVMPTVWRHDHHVLHSSMWSPARPVGLGTCNTCEPAYMQILRRVLSLPEWSVVTTREAAGRRMTRAWGLTD</sequence>
<dbReference type="AlphaFoldDB" id="A0A448WRN4"/>
<evidence type="ECO:0000313" key="2">
    <source>
        <dbReference type="Proteomes" id="UP000784294"/>
    </source>
</evidence>
<evidence type="ECO:0000313" key="1">
    <source>
        <dbReference type="EMBL" id="VEL18506.1"/>
    </source>
</evidence>
<accession>A0A448WRN4</accession>
<gene>
    <name evidence="1" type="ORF">PXEA_LOCUS11946</name>
</gene>
<comment type="caution">
    <text evidence="1">The sequence shown here is derived from an EMBL/GenBank/DDBJ whole genome shotgun (WGS) entry which is preliminary data.</text>
</comment>
<proteinExistence type="predicted"/>